<accession>J9FTQ8</accession>
<protein>
    <recommendedName>
        <fullName evidence="1">Homeodomain phBC6A51-type domain-containing protein</fullName>
    </recommendedName>
</protein>
<organism evidence="2">
    <name type="scientific">gut metagenome</name>
    <dbReference type="NCBI Taxonomy" id="749906"/>
    <lineage>
        <taxon>unclassified sequences</taxon>
        <taxon>metagenomes</taxon>
        <taxon>organismal metagenomes</taxon>
    </lineage>
</organism>
<proteinExistence type="predicted"/>
<comment type="caution">
    <text evidence="2">The sequence shown here is derived from an EMBL/GenBank/DDBJ whole genome shotgun (WGS) entry which is preliminary data.</text>
</comment>
<dbReference type="InterPro" id="IPR009057">
    <property type="entry name" value="Homeodomain-like_sf"/>
</dbReference>
<dbReference type="InterPro" id="IPR024978">
    <property type="entry name" value="Homeodomain_phBC6A51-type"/>
</dbReference>
<evidence type="ECO:0000313" key="2">
    <source>
        <dbReference type="EMBL" id="EJW97893.1"/>
    </source>
</evidence>
<feature type="domain" description="Homeodomain phBC6A51-type" evidence="1">
    <location>
        <begin position="13"/>
        <end position="79"/>
    </location>
</feature>
<gene>
    <name evidence="2" type="ORF">EVA_14001</name>
</gene>
<dbReference type="EMBL" id="AMCI01004532">
    <property type="protein sequence ID" value="EJW97893.1"/>
    <property type="molecule type" value="Genomic_DNA"/>
</dbReference>
<dbReference type="Gene3D" id="1.10.10.60">
    <property type="entry name" value="Homeodomain-like"/>
    <property type="match status" value="1"/>
</dbReference>
<reference evidence="2" key="1">
    <citation type="journal article" date="2012" name="PLoS ONE">
        <title>Gene sets for utilization of primary and secondary nutrition supplies in the distal gut of endangered iberian lynx.</title>
        <authorList>
            <person name="Alcaide M."/>
            <person name="Messina E."/>
            <person name="Richter M."/>
            <person name="Bargiela R."/>
            <person name="Peplies J."/>
            <person name="Huws S.A."/>
            <person name="Newbold C.J."/>
            <person name="Golyshin P.N."/>
            <person name="Simon M.A."/>
            <person name="Lopez G."/>
            <person name="Yakimov M.M."/>
            <person name="Ferrer M."/>
        </authorList>
    </citation>
    <scope>NUCLEOTIDE SEQUENCE</scope>
</reference>
<dbReference type="AlphaFoldDB" id="J9FTQ8"/>
<name>J9FTQ8_9ZZZZ</name>
<sequence>MAEKLMDPTFRGTITELCTEFSVARSTLYRWIEKSEFTDYLDELADKYASSELGTVWKALIKQCSEGNIQAIKLYFELRDVGRVGKKSAEVQIVDDV</sequence>
<dbReference type="SUPFAM" id="SSF46689">
    <property type="entry name" value="Homeodomain-like"/>
    <property type="match status" value="1"/>
</dbReference>
<dbReference type="Pfam" id="PF13022">
    <property type="entry name" value="HTH_Tnp_1_2"/>
    <property type="match status" value="1"/>
</dbReference>
<evidence type="ECO:0000259" key="1">
    <source>
        <dbReference type="Pfam" id="PF13022"/>
    </source>
</evidence>